<reference evidence="1" key="1">
    <citation type="journal article" date="2021" name="New Phytol.">
        <title>Evolutionary innovations through gain and loss of genes in the ectomycorrhizal Boletales.</title>
        <authorList>
            <person name="Wu G."/>
            <person name="Miyauchi S."/>
            <person name="Morin E."/>
            <person name="Kuo A."/>
            <person name="Drula E."/>
            <person name="Varga T."/>
            <person name="Kohler A."/>
            <person name="Feng B."/>
            <person name="Cao Y."/>
            <person name="Lipzen A."/>
            <person name="Daum C."/>
            <person name="Hundley H."/>
            <person name="Pangilinan J."/>
            <person name="Johnson J."/>
            <person name="Barry K."/>
            <person name="LaButti K."/>
            <person name="Ng V."/>
            <person name="Ahrendt S."/>
            <person name="Min B."/>
            <person name="Choi I.G."/>
            <person name="Park H."/>
            <person name="Plett J.M."/>
            <person name="Magnuson J."/>
            <person name="Spatafora J.W."/>
            <person name="Nagy L.G."/>
            <person name="Henrissat B."/>
            <person name="Grigoriev I.V."/>
            <person name="Yang Z.L."/>
            <person name="Xu J."/>
            <person name="Martin F.M."/>
        </authorList>
    </citation>
    <scope>NUCLEOTIDE SEQUENCE</scope>
    <source>
        <strain evidence="1">KUC20120723A-06</strain>
    </source>
</reference>
<dbReference type="Proteomes" id="UP000790709">
    <property type="component" value="Unassembled WGS sequence"/>
</dbReference>
<gene>
    <name evidence="1" type="ORF">BV22DRAFT_1126286</name>
</gene>
<accession>A0ACB8BS48</accession>
<evidence type="ECO:0000313" key="2">
    <source>
        <dbReference type="Proteomes" id="UP000790709"/>
    </source>
</evidence>
<organism evidence="1 2">
    <name type="scientific">Leucogyrophana mollusca</name>
    <dbReference type="NCBI Taxonomy" id="85980"/>
    <lineage>
        <taxon>Eukaryota</taxon>
        <taxon>Fungi</taxon>
        <taxon>Dikarya</taxon>
        <taxon>Basidiomycota</taxon>
        <taxon>Agaricomycotina</taxon>
        <taxon>Agaricomycetes</taxon>
        <taxon>Agaricomycetidae</taxon>
        <taxon>Boletales</taxon>
        <taxon>Boletales incertae sedis</taxon>
        <taxon>Leucogyrophana</taxon>
    </lineage>
</organism>
<keyword evidence="2" id="KW-1185">Reference proteome</keyword>
<protein>
    <submittedName>
        <fullName evidence="1">Uncharacterized protein</fullName>
    </submittedName>
</protein>
<proteinExistence type="predicted"/>
<dbReference type="EMBL" id="MU266349">
    <property type="protein sequence ID" value="KAH7928770.1"/>
    <property type="molecule type" value="Genomic_DNA"/>
</dbReference>
<name>A0ACB8BS48_9AGAM</name>
<comment type="caution">
    <text evidence="1">The sequence shown here is derived from an EMBL/GenBank/DDBJ whole genome shotgun (WGS) entry which is preliminary data.</text>
</comment>
<evidence type="ECO:0000313" key="1">
    <source>
        <dbReference type="EMBL" id="KAH7928770.1"/>
    </source>
</evidence>
<sequence>MTPDLSDVHSEPSTPILVTNAAGPNASFDALIDLLASDDPLEDPATTSNEAQRLVLRDASGRLDFDKIRSMFSRQRRVSEEDAQDAIKHTGTNTGSKITGPLPSEVEPGNTSPPAENRHSAPVPVLDVSHDGASGILSPNTDLDKTTLPSAPSSTAVTMDPLIRPLDFSQLNDALSRANVEVEDLRRRYDDLQMLVSERLPRRVPSMLPASAIPGRHPSTVPEKTTPSAVQVEVSSEIDPQFPGEIAKLSEFEAKSILCYLSRALAFPPSVLVAQSGDDRFTTLPASQQPQSVEDIRRSVDFLRSVDEVVWRRSTASVDRPAIFSEDNVNALSMRVALWEQTVRGSHKT</sequence>